<dbReference type="GO" id="GO:0052621">
    <property type="term" value="F:diguanylate cyclase activity"/>
    <property type="evidence" value="ECO:0007669"/>
    <property type="project" value="UniProtKB-EC"/>
</dbReference>
<dbReference type="CDD" id="cd01949">
    <property type="entry name" value="GGDEF"/>
    <property type="match status" value="1"/>
</dbReference>
<dbReference type="NCBIfam" id="TIGR00229">
    <property type="entry name" value="sensory_box"/>
    <property type="match status" value="1"/>
</dbReference>
<keyword evidence="4" id="KW-0808">Transferase</keyword>
<dbReference type="CDD" id="cd00130">
    <property type="entry name" value="PAS"/>
    <property type="match status" value="1"/>
</dbReference>
<dbReference type="EMBL" id="JBBUTG010000006">
    <property type="protein sequence ID" value="MEK8031773.1"/>
    <property type="molecule type" value="Genomic_DNA"/>
</dbReference>
<evidence type="ECO:0000259" key="2">
    <source>
        <dbReference type="PROSITE" id="PS50113"/>
    </source>
</evidence>
<dbReference type="RefSeq" id="WP_341426155.1">
    <property type="nucleotide sequence ID" value="NZ_JBBUTG010000006.1"/>
</dbReference>
<proteinExistence type="predicted"/>
<dbReference type="PROSITE" id="PS50113">
    <property type="entry name" value="PAC"/>
    <property type="match status" value="1"/>
</dbReference>
<keyword evidence="4" id="KW-0548">Nucleotidyltransferase</keyword>
<dbReference type="InterPro" id="IPR029787">
    <property type="entry name" value="Nucleotide_cyclase"/>
</dbReference>
<dbReference type="NCBIfam" id="TIGR00254">
    <property type="entry name" value="GGDEF"/>
    <property type="match status" value="1"/>
</dbReference>
<dbReference type="PANTHER" id="PTHR44757">
    <property type="entry name" value="DIGUANYLATE CYCLASE DGCP"/>
    <property type="match status" value="1"/>
</dbReference>
<evidence type="ECO:0000259" key="1">
    <source>
        <dbReference type="PROSITE" id="PS50112"/>
    </source>
</evidence>
<name>A0ABU9BQM9_9BURK</name>
<dbReference type="SMART" id="SM00267">
    <property type="entry name" value="GGDEF"/>
    <property type="match status" value="1"/>
</dbReference>
<dbReference type="Pfam" id="PF00990">
    <property type="entry name" value="GGDEF"/>
    <property type="match status" value="1"/>
</dbReference>
<dbReference type="Pfam" id="PF08448">
    <property type="entry name" value="PAS_4"/>
    <property type="match status" value="1"/>
</dbReference>
<dbReference type="PANTHER" id="PTHR44757:SF2">
    <property type="entry name" value="BIOFILM ARCHITECTURE MAINTENANCE PROTEIN MBAA"/>
    <property type="match status" value="1"/>
</dbReference>
<dbReference type="InterPro" id="IPR000014">
    <property type="entry name" value="PAS"/>
</dbReference>
<dbReference type="SMART" id="SM00091">
    <property type="entry name" value="PAS"/>
    <property type="match status" value="1"/>
</dbReference>
<sequence>MPQARALLLFLDASTTTALPAGLEGAGAAVERWPLADISAGDAGSLTAVAGRLSRPGAVMVLDITNVEQAQAALRQLALTLARPALWLALLPAGRDHEAEAWWHQGAFDAVARDDTAAFLRALRRTRARLQDPVTDGPELATLTRLKAQIHAMQASLDNIPAPIFAKDADGVYTGCNQAFVDYLGLPREQIIGKTVFDVAPPHLADVYDQADRQLLASGGRQVYEAQVKWADGNLRDVIFHKAVFHDAHGAVAGQAGAIFDITERKRLESGLRELAQTDPLTGLLNRRCFIERAGVQLAEARHLREAVAVLLFDIDHFKQINDIHGHAAGDAMLRHLANLGRQHLRGNDLFARIGGDEFAIVLGGANDVRAVAARLPSRVAATPLSFDGRELACGISLGAAVVMADDHDIDSALRRADAALYEAKRQGRGRSVVFDGHR</sequence>
<dbReference type="InterPro" id="IPR000160">
    <property type="entry name" value="GGDEF_dom"/>
</dbReference>
<dbReference type="SUPFAM" id="SSF55073">
    <property type="entry name" value="Nucleotide cyclase"/>
    <property type="match status" value="1"/>
</dbReference>
<dbReference type="Gene3D" id="3.30.450.20">
    <property type="entry name" value="PAS domain"/>
    <property type="match status" value="1"/>
</dbReference>
<dbReference type="PROSITE" id="PS50112">
    <property type="entry name" value="PAS"/>
    <property type="match status" value="1"/>
</dbReference>
<gene>
    <name evidence="4" type="ORF">AACH06_13175</name>
</gene>
<dbReference type="InterPro" id="IPR043128">
    <property type="entry name" value="Rev_trsase/Diguanyl_cyclase"/>
</dbReference>
<keyword evidence="5" id="KW-1185">Reference proteome</keyword>
<dbReference type="InterPro" id="IPR000700">
    <property type="entry name" value="PAS-assoc_C"/>
</dbReference>
<feature type="domain" description="PAS" evidence="1">
    <location>
        <begin position="149"/>
        <end position="219"/>
    </location>
</feature>
<dbReference type="InterPro" id="IPR035965">
    <property type="entry name" value="PAS-like_dom_sf"/>
</dbReference>
<dbReference type="InterPro" id="IPR052155">
    <property type="entry name" value="Biofilm_reg_signaling"/>
</dbReference>
<organism evidence="4 5">
    <name type="scientific">Ideonella lacteola</name>
    <dbReference type="NCBI Taxonomy" id="2984193"/>
    <lineage>
        <taxon>Bacteria</taxon>
        <taxon>Pseudomonadati</taxon>
        <taxon>Pseudomonadota</taxon>
        <taxon>Betaproteobacteria</taxon>
        <taxon>Burkholderiales</taxon>
        <taxon>Sphaerotilaceae</taxon>
        <taxon>Ideonella</taxon>
    </lineage>
</organism>
<dbReference type="SUPFAM" id="SSF55785">
    <property type="entry name" value="PYP-like sensor domain (PAS domain)"/>
    <property type="match status" value="1"/>
</dbReference>
<protein>
    <submittedName>
        <fullName evidence="4">Diguanylate cyclase</fullName>
        <ecNumber evidence="4">2.7.7.65</ecNumber>
    </submittedName>
</protein>
<comment type="caution">
    <text evidence="4">The sequence shown here is derived from an EMBL/GenBank/DDBJ whole genome shotgun (WGS) entry which is preliminary data.</text>
</comment>
<evidence type="ECO:0000259" key="3">
    <source>
        <dbReference type="PROSITE" id="PS50887"/>
    </source>
</evidence>
<dbReference type="PROSITE" id="PS50887">
    <property type="entry name" value="GGDEF"/>
    <property type="match status" value="1"/>
</dbReference>
<evidence type="ECO:0000313" key="5">
    <source>
        <dbReference type="Proteomes" id="UP001371218"/>
    </source>
</evidence>
<reference evidence="4 5" key="1">
    <citation type="submission" date="2024-04" db="EMBL/GenBank/DDBJ databases">
        <title>Novel species of the genus Ideonella isolated from streams.</title>
        <authorList>
            <person name="Lu H."/>
        </authorList>
    </citation>
    <scope>NUCLEOTIDE SEQUENCE [LARGE SCALE GENOMIC DNA]</scope>
    <source>
        <strain evidence="4 5">DXS29W</strain>
    </source>
</reference>
<dbReference type="Proteomes" id="UP001371218">
    <property type="component" value="Unassembled WGS sequence"/>
</dbReference>
<dbReference type="InterPro" id="IPR013656">
    <property type="entry name" value="PAS_4"/>
</dbReference>
<feature type="domain" description="GGDEF" evidence="3">
    <location>
        <begin position="306"/>
        <end position="437"/>
    </location>
</feature>
<accession>A0ABU9BQM9</accession>
<dbReference type="EC" id="2.7.7.65" evidence="4"/>
<feature type="domain" description="PAC" evidence="2">
    <location>
        <begin position="222"/>
        <end position="274"/>
    </location>
</feature>
<dbReference type="Gene3D" id="3.30.70.270">
    <property type="match status" value="1"/>
</dbReference>
<evidence type="ECO:0000313" key="4">
    <source>
        <dbReference type="EMBL" id="MEK8031773.1"/>
    </source>
</evidence>